<evidence type="ECO:0000256" key="1">
    <source>
        <dbReference type="ARBA" id="ARBA00010883"/>
    </source>
</evidence>
<dbReference type="Gene3D" id="3.30.1520.10">
    <property type="entry name" value="Phox-like domain"/>
    <property type="match status" value="1"/>
</dbReference>
<proteinExistence type="inferred from homology"/>
<dbReference type="GeneID" id="19018285"/>
<sequence>MASFSNSIAENLPKAFGTITLLWFGRGRILGSGGGGGEANNDANGIFKSNNNNNRRGWTSKKGDSDEDDEKTNSSIGEEDKNGVMAREAADTTRRKNNNRRARRFAKLDAKIVESWIKIREVVIKRYVNHWFKTISDDDEVPNACRAVMDDAFLELEKRATRNINLPKLLLSDLPSILQDAFEMYREGKAMIGGGDDDALLSMNKDVVDESLAEALRHMKNENGGGESRLHPAVRNERKQRRLARAYANALASKVLTNETNNGLTEPLARELIVASIHLPIVRLFTPRLVTKLLLILLGTDDEDYISSTNSINDKILSDRTKGNGENGGRQNGMAQGEGIVHNKVPTSSPIKNGDKNGLGGIVRNERNSSAKKKSPKRIGWEDDIAPASAPSSFKARVTGVEIAGSGIAAFAVYLVSVESFEDGNSWIVPRRYSNFESLHRKLTSINPEFKGEFPPKNWGYNNLDGAFIEKRRQQLDLYVQEMLTDDIIKDCEHIFHFLVTRNRSLMGGSGGSTIRNGGNGDENASMLSSSEMRPVTLSNLPPLRTTISTTNENTYITTPTGHGGGHRRILSIEQMELLDSPPKKGSKFVSGSTDFAHSPLNWETLMRTFDECEQVTATDSVSTIFASEVLNGPMLGLFETVFKMHTKGVVRRSFVSLARQTVEFFLGSAVEDFVSRSFNQLQASFLMNLIKDTVWPDEKEGGMTPYDEYKLSLTPAEEKQIDETNKEILRRVLLKRLSQKLSPIVGESTASRGTLELFSLVQSETMCQHVGLLLFETLSCELVPETIIELSYSNAKAMKNASSSSEKKKTLKKTKTK</sequence>
<feature type="region of interest" description="Disordered" evidence="2">
    <location>
        <begin position="41"/>
        <end position="98"/>
    </location>
</feature>
<evidence type="ECO:0000259" key="3">
    <source>
        <dbReference type="PROSITE" id="PS50195"/>
    </source>
</evidence>
<organism evidence="4 5">
    <name type="scientific">Bathycoccus prasinos</name>
    <dbReference type="NCBI Taxonomy" id="41875"/>
    <lineage>
        <taxon>Eukaryota</taxon>
        <taxon>Viridiplantae</taxon>
        <taxon>Chlorophyta</taxon>
        <taxon>Mamiellophyceae</taxon>
        <taxon>Mamiellales</taxon>
        <taxon>Bathycoccaceae</taxon>
        <taxon>Bathycoccus</taxon>
    </lineage>
</organism>
<dbReference type="STRING" id="41875.K8EQ31"/>
<dbReference type="PANTHER" id="PTHR22775:SF3">
    <property type="entry name" value="SORTING NEXIN-13"/>
    <property type="match status" value="1"/>
</dbReference>
<dbReference type="GO" id="GO:0005768">
    <property type="term" value="C:endosome"/>
    <property type="evidence" value="ECO:0007669"/>
    <property type="project" value="UniProtKB-ARBA"/>
</dbReference>
<dbReference type="Pfam" id="PF00787">
    <property type="entry name" value="PX"/>
    <property type="match status" value="1"/>
</dbReference>
<evidence type="ECO:0000313" key="4">
    <source>
        <dbReference type="EMBL" id="CCO14515.1"/>
    </source>
</evidence>
<dbReference type="KEGG" id="bpg:Bathy01g05500"/>
<feature type="region of interest" description="Disordered" evidence="2">
    <location>
        <begin position="341"/>
        <end position="378"/>
    </location>
</feature>
<dbReference type="RefSeq" id="XP_007515636.1">
    <property type="nucleotide sequence ID" value="XM_007515574.1"/>
</dbReference>
<evidence type="ECO:0000256" key="2">
    <source>
        <dbReference type="SAM" id="MobiDB-lite"/>
    </source>
</evidence>
<gene>
    <name evidence="4" type="ORF">Bathy01g05500</name>
</gene>
<dbReference type="AlphaFoldDB" id="K8EQ31"/>
<dbReference type="OrthoDB" id="120967at2759"/>
<dbReference type="eggNOG" id="KOG2101">
    <property type="taxonomic scope" value="Eukaryota"/>
</dbReference>
<feature type="compositionally biased region" description="Basic and acidic residues" evidence="2">
    <location>
        <begin position="78"/>
        <end position="94"/>
    </location>
</feature>
<dbReference type="InterPro" id="IPR013937">
    <property type="entry name" value="Sorting_nexin_C"/>
</dbReference>
<name>K8EQ31_9CHLO</name>
<feature type="domain" description="PX" evidence="3">
    <location>
        <begin position="392"/>
        <end position="506"/>
    </location>
</feature>
<dbReference type="EMBL" id="FO082278">
    <property type="protein sequence ID" value="CCO14515.1"/>
    <property type="molecule type" value="Genomic_DNA"/>
</dbReference>
<dbReference type="Proteomes" id="UP000198341">
    <property type="component" value="Chromosome 1"/>
</dbReference>
<evidence type="ECO:0000313" key="5">
    <source>
        <dbReference type="Proteomes" id="UP000198341"/>
    </source>
</evidence>
<accession>K8EQ31</accession>
<dbReference type="Pfam" id="PF02194">
    <property type="entry name" value="PXA"/>
    <property type="match status" value="1"/>
</dbReference>
<dbReference type="PANTHER" id="PTHR22775">
    <property type="entry name" value="SORTING NEXIN"/>
    <property type="match status" value="1"/>
</dbReference>
<reference evidence="4 5" key="1">
    <citation type="submission" date="2011-10" db="EMBL/GenBank/DDBJ databases">
        <authorList>
            <person name="Genoscope - CEA"/>
        </authorList>
    </citation>
    <scope>NUCLEOTIDE SEQUENCE [LARGE SCALE GENOMIC DNA]</scope>
    <source>
        <strain evidence="4 5">RCC 1105</strain>
    </source>
</reference>
<dbReference type="GO" id="GO:0035091">
    <property type="term" value="F:phosphatidylinositol binding"/>
    <property type="evidence" value="ECO:0007669"/>
    <property type="project" value="InterPro"/>
</dbReference>
<comment type="similarity">
    <text evidence="1">Belongs to the sorting nexin family.</text>
</comment>
<feature type="compositionally biased region" description="Polar residues" evidence="2">
    <location>
        <begin position="41"/>
        <end position="57"/>
    </location>
</feature>
<dbReference type="InterPro" id="IPR036871">
    <property type="entry name" value="PX_dom_sf"/>
</dbReference>
<dbReference type="SMART" id="SM00312">
    <property type="entry name" value="PX"/>
    <property type="match status" value="1"/>
</dbReference>
<dbReference type="InterPro" id="IPR003114">
    <property type="entry name" value="Phox_assoc"/>
</dbReference>
<protein>
    <recommendedName>
        <fullName evidence="3">PX domain-containing protein</fullName>
    </recommendedName>
</protein>
<dbReference type="InterPro" id="IPR001683">
    <property type="entry name" value="PX_dom"/>
</dbReference>
<keyword evidence="5" id="KW-1185">Reference proteome</keyword>
<dbReference type="Pfam" id="PF08628">
    <property type="entry name" value="Nexin_C"/>
    <property type="match status" value="1"/>
</dbReference>
<dbReference type="SUPFAM" id="SSF64268">
    <property type="entry name" value="PX domain"/>
    <property type="match status" value="1"/>
</dbReference>
<dbReference type="PROSITE" id="PS50195">
    <property type="entry name" value="PX"/>
    <property type="match status" value="1"/>
</dbReference>
<feature type="region of interest" description="Disordered" evidence="2">
    <location>
        <begin position="317"/>
        <end position="336"/>
    </location>
</feature>